<dbReference type="EMBL" id="MU275840">
    <property type="protein sequence ID" value="KAI0053305.1"/>
    <property type="molecule type" value="Genomic_DNA"/>
</dbReference>
<sequence>MEIFMRGIHWQVDKLDLQREVAKILHSPSYSGYSHLPLNFEVTLFPPNGATRAAHRGLGILALPTPEVGQRFLNEYGGNRPYIPLQVRGHNVNLSASNRPPSMPVLDRIRRMPYVPPEVAMREQARIEELQMGVVGLREIQFAWETRARELSIEWRKAYAGDCQLSFGHERRELRIQTLEDSDTIRSIVVHFSQVDWSAAGVDEATRRPTIFLSLRSRPVYDSTPSNFVRLQNSLGRSDAPKRQRLLSLYEDDQDHMRVLPYASLAIRLIARSPHDMDEFLRLCKTANLRRPLDLCHVARSLGRFSETYMAQFREWIKDLDWAVAFQVELMLSFVLADIPELLSLRGRIERTLASKGSAFTVALLKHFQRCLGVPDSATNQSMGDIYRRCDRDLASRPPPAPRNPADGVFECLHVSVTPTAMKLQGPLPERSNRVLRTYANNIDSFIRVSFVEETDLAYQHDREIDGPPFIARWVRRILRDGLTIAGRHFHFLAYSQSALKSHTVWFVKPFKDNTGRTINAPIIISGLGTFKNLEFDPYLIYCPARYAARISQAFTTTDSSITVEAEEIFPVDDIMSPCGKWSFTDGVGTISPHLARDIWKELRKGRKRVANRALAYPRAFQIRFMGSKGVLSVDHTLKGRAINLRKSMIKFEAPNSLNVEIAQAFVRPSKYYLNRPLIMILENMGVPYEVFEKLQTAAVRDVRGATESVQNAAKVLDQYGLGTSYRLSSTLLQLGKLGVRQPQDGFYHQMLDYAIHHILRDLKHHARIPVRDGYTLVGVADIHGYLEESEVFACVSDPETHLLRYLEGPLLVSRSPTIHPGDVQVVRALGLPPKGSPFESESLVNTVVFSVKGVRPLPSCLGGGDLDGDVYNVTTFRDLHPQFVCPPALYDPAPKKLLDRHSTMEDVADFVADYILNDLLGLVAINWLRIADSSEEGIFDLDCLTLGEIHSHAVDYPKSGLPVKLEDIPRPKTKMKPDWNAPETVNTDDSANFYPSTRAIGRLFRAIDLPPVEASTSRRRRTQHGSNEFEDIFAELCLDGPQNDPVFTAVENRVAEFIDVEPHSDYVRMAMQELEGYADELISICAANTLTQRRNAVLSEAEVTVGTIVAKCSQARRRRDAIAQVRDQTSDLVKRVRLDICGEDDSPKEDWLRRAWASWNVSRIREESFGAKSFGWIALGEAFDAMKAIEQDENSWDT</sequence>
<name>A0ACB8SBJ2_9AGAM</name>
<protein>
    <submittedName>
        <fullName evidence="1">RdRP-domain-containing protein</fullName>
    </submittedName>
</protein>
<proteinExistence type="predicted"/>
<evidence type="ECO:0000313" key="1">
    <source>
        <dbReference type="EMBL" id="KAI0053305.1"/>
    </source>
</evidence>
<organism evidence="1 2">
    <name type="scientific">Auriscalpium vulgare</name>
    <dbReference type="NCBI Taxonomy" id="40419"/>
    <lineage>
        <taxon>Eukaryota</taxon>
        <taxon>Fungi</taxon>
        <taxon>Dikarya</taxon>
        <taxon>Basidiomycota</taxon>
        <taxon>Agaricomycotina</taxon>
        <taxon>Agaricomycetes</taxon>
        <taxon>Russulales</taxon>
        <taxon>Auriscalpiaceae</taxon>
        <taxon>Auriscalpium</taxon>
    </lineage>
</organism>
<evidence type="ECO:0000313" key="2">
    <source>
        <dbReference type="Proteomes" id="UP000814033"/>
    </source>
</evidence>
<dbReference type="Proteomes" id="UP000814033">
    <property type="component" value="Unassembled WGS sequence"/>
</dbReference>
<accession>A0ACB8SBJ2</accession>
<reference evidence="1" key="2">
    <citation type="journal article" date="2022" name="New Phytol.">
        <title>Evolutionary transition to the ectomycorrhizal habit in the genomes of a hyperdiverse lineage of mushroom-forming fungi.</title>
        <authorList>
            <person name="Looney B."/>
            <person name="Miyauchi S."/>
            <person name="Morin E."/>
            <person name="Drula E."/>
            <person name="Courty P.E."/>
            <person name="Kohler A."/>
            <person name="Kuo A."/>
            <person name="LaButti K."/>
            <person name="Pangilinan J."/>
            <person name="Lipzen A."/>
            <person name="Riley R."/>
            <person name="Andreopoulos W."/>
            <person name="He G."/>
            <person name="Johnson J."/>
            <person name="Nolan M."/>
            <person name="Tritt A."/>
            <person name="Barry K.W."/>
            <person name="Grigoriev I.V."/>
            <person name="Nagy L.G."/>
            <person name="Hibbett D."/>
            <person name="Henrissat B."/>
            <person name="Matheny P.B."/>
            <person name="Labbe J."/>
            <person name="Martin F.M."/>
        </authorList>
    </citation>
    <scope>NUCLEOTIDE SEQUENCE</scope>
    <source>
        <strain evidence="1">FP105234-sp</strain>
    </source>
</reference>
<keyword evidence="2" id="KW-1185">Reference proteome</keyword>
<reference evidence="1" key="1">
    <citation type="submission" date="2021-02" db="EMBL/GenBank/DDBJ databases">
        <authorList>
            <consortium name="DOE Joint Genome Institute"/>
            <person name="Ahrendt S."/>
            <person name="Looney B.P."/>
            <person name="Miyauchi S."/>
            <person name="Morin E."/>
            <person name="Drula E."/>
            <person name="Courty P.E."/>
            <person name="Chicoki N."/>
            <person name="Fauchery L."/>
            <person name="Kohler A."/>
            <person name="Kuo A."/>
            <person name="Labutti K."/>
            <person name="Pangilinan J."/>
            <person name="Lipzen A."/>
            <person name="Riley R."/>
            <person name="Andreopoulos W."/>
            <person name="He G."/>
            <person name="Johnson J."/>
            <person name="Barry K.W."/>
            <person name="Grigoriev I.V."/>
            <person name="Nagy L."/>
            <person name="Hibbett D."/>
            <person name="Henrissat B."/>
            <person name="Matheny P.B."/>
            <person name="Labbe J."/>
            <person name="Martin F."/>
        </authorList>
    </citation>
    <scope>NUCLEOTIDE SEQUENCE</scope>
    <source>
        <strain evidence="1">FP105234-sp</strain>
    </source>
</reference>
<gene>
    <name evidence="1" type="ORF">FA95DRAFT_1481903</name>
</gene>
<comment type="caution">
    <text evidence="1">The sequence shown here is derived from an EMBL/GenBank/DDBJ whole genome shotgun (WGS) entry which is preliminary data.</text>
</comment>